<feature type="transmembrane region" description="Helical" evidence="1">
    <location>
        <begin position="6"/>
        <end position="22"/>
    </location>
</feature>
<dbReference type="PROSITE" id="PS51257">
    <property type="entry name" value="PROKAR_LIPOPROTEIN"/>
    <property type="match status" value="1"/>
</dbReference>
<keyword evidence="1" id="KW-0812">Transmembrane</keyword>
<sequence length="83" mass="9112">MGKATFTAWLYIMGVACVAIAVGEKKWGWLIGAVVFFAVAEMARRMMKDGEASNGPARVSFVALAMLVMLTAMGFLFWIQFRA</sequence>
<accession>A0A6M4GXS2</accession>
<dbReference type="KEGG" id="uru:DSM104443_02266"/>
<evidence type="ECO:0000313" key="2">
    <source>
        <dbReference type="EMBL" id="QJR11193.1"/>
    </source>
</evidence>
<feature type="transmembrane region" description="Helical" evidence="1">
    <location>
        <begin position="59"/>
        <end position="79"/>
    </location>
</feature>
<proteinExistence type="predicted"/>
<protein>
    <submittedName>
        <fullName evidence="2">Uncharacterized protein</fullName>
    </submittedName>
</protein>
<keyword evidence="1" id="KW-0472">Membrane</keyword>
<dbReference type="RefSeq" id="WP_171092318.1">
    <property type="nucleotide sequence ID" value="NZ_CP053069.1"/>
</dbReference>
<organism evidence="2 3">
    <name type="scientific">Usitatibacter rugosus</name>
    <dbReference type="NCBI Taxonomy" id="2732067"/>
    <lineage>
        <taxon>Bacteria</taxon>
        <taxon>Pseudomonadati</taxon>
        <taxon>Pseudomonadota</taxon>
        <taxon>Betaproteobacteria</taxon>
        <taxon>Nitrosomonadales</taxon>
        <taxon>Usitatibacteraceae</taxon>
        <taxon>Usitatibacter</taxon>
    </lineage>
</organism>
<reference evidence="2 3" key="1">
    <citation type="submission" date="2020-04" db="EMBL/GenBank/DDBJ databases">
        <title>Usitatibacter rugosus gen. nov., sp. nov. and Usitatibacter palustris sp. nov., novel members of Usitatibacteraceae fam. nov. within the order Nitrosomonadales isolated from soil.</title>
        <authorList>
            <person name="Huber K.J."/>
            <person name="Neumann-Schaal M."/>
            <person name="Geppert A."/>
            <person name="Luckner M."/>
            <person name="Wanner G."/>
            <person name="Overmann J."/>
        </authorList>
    </citation>
    <scope>NUCLEOTIDE SEQUENCE [LARGE SCALE GENOMIC DNA]</scope>
    <source>
        <strain evidence="2 3">0125_3</strain>
    </source>
</reference>
<dbReference type="AlphaFoldDB" id="A0A6M4GXS2"/>
<dbReference type="Proteomes" id="UP000501534">
    <property type="component" value="Chromosome"/>
</dbReference>
<keyword evidence="1" id="KW-1133">Transmembrane helix</keyword>
<evidence type="ECO:0000313" key="3">
    <source>
        <dbReference type="Proteomes" id="UP000501534"/>
    </source>
</evidence>
<keyword evidence="3" id="KW-1185">Reference proteome</keyword>
<gene>
    <name evidence="2" type="ORF">DSM104443_02266</name>
</gene>
<name>A0A6M4GXS2_9PROT</name>
<evidence type="ECO:0000256" key="1">
    <source>
        <dbReference type="SAM" id="Phobius"/>
    </source>
</evidence>
<dbReference type="EMBL" id="CP053069">
    <property type="protein sequence ID" value="QJR11193.1"/>
    <property type="molecule type" value="Genomic_DNA"/>
</dbReference>
<feature type="transmembrane region" description="Helical" evidence="1">
    <location>
        <begin position="29"/>
        <end position="47"/>
    </location>
</feature>